<dbReference type="Pfam" id="PF03781">
    <property type="entry name" value="FGE-sulfatase"/>
    <property type="match status" value="1"/>
</dbReference>
<dbReference type="PATRIC" id="fig|651182.5.peg.4067"/>
<accession>K0NNL5</accession>
<dbReference type="SUPFAM" id="SSF56436">
    <property type="entry name" value="C-type lectin-like"/>
    <property type="match status" value="1"/>
</dbReference>
<dbReference type="InterPro" id="IPR005532">
    <property type="entry name" value="SUMF_dom"/>
</dbReference>
<protein>
    <submittedName>
        <fullName evidence="3">Conserved uncharacterized protein, DUF323</fullName>
    </submittedName>
</protein>
<feature type="domain" description="Sulfatase-modifying factor enzyme-like" evidence="2">
    <location>
        <begin position="335"/>
        <end position="581"/>
    </location>
</feature>
<evidence type="ECO:0000313" key="3">
    <source>
        <dbReference type="EMBL" id="CCK81603.1"/>
    </source>
</evidence>
<dbReference type="Proteomes" id="UP000007347">
    <property type="component" value="Chromosome"/>
</dbReference>
<dbReference type="KEGG" id="dto:TOL2_C34460"/>
<dbReference type="InterPro" id="IPR042095">
    <property type="entry name" value="SUMF_sf"/>
</dbReference>
<organism evidence="3 4">
    <name type="scientific">Desulfobacula toluolica (strain DSM 7467 / Tol2)</name>
    <dbReference type="NCBI Taxonomy" id="651182"/>
    <lineage>
        <taxon>Bacteria</taxon>
        <taxon>Pseudomonadati</taxon>
        <taxon>Thermodesulfobacteriota</taxon>
        <taxon>Desulfobacteria</taxon>
        <taxon>Desulfobacterales</taxon>
        <taxon>Desulfobacteraceae</taxon>
        <taxon>Desulfobacula</taxon>
    </lineage>
</organism>
<sequence length="586" mass="67147">MTNISISLEGIDQAIDSLNYRPGSIKQRAILAIRAFYTSNESLKQLSSLDTDILIQSVWDVGDHLSKLKAKRRNFSSIKSSINADLEKLSQKGQNRENIIIADSNVFDMSQEAKNNLFNSFADAFKTGDINLDQAKDLLKAVKNFLKDYQTTDADNSEEDIEEIELDEGEEFEEIEELDEDVEEIELDEDEELEEVDELDEDPEEIEVEEDVEEIELDEDEELEEIEELDEDVEEIELDEDEELEEVDELDEDLEEIEAEEDIEEIELDEDEELEEIEELDEDVEEIELDEDEELEEVDELDEDELKALEEFREKKELAEHFDDTLGQREKKINKYVTVPEGKYTIGTKKSLKSSMELQLFDMPKVYIGMYPVCNSLFEIFIEQTGYTTTAENQGYGRVYHSSLKKDTNGLTWNKHAGSEDIKGACWYHPFGPDSNLHGKRSHPVVQVSVDDAVTFAAWIGRRLPTEAEWEAAARTDLGYKYPWGNKFNPNALNIEQSGVSDTCAVDEYDAFANEFKIVDMLGNVMEWTADMETPSIESKKNIRYNIAKGAAWNSKQDITISSRALFKPGFTSNTIGFRCISEIFS</sequence>
<dbReference type="OrthoDB" id="9806479at2"/>
<dbReference type="AlphaFoldDB" id="K0NNL5"/>
<dbReference type="Gene3D" id="3.90.1580.10">
    <property type="entry name" value="paralog of FGE (formylglycine-generating enzyme)"/>
    <property type="match status" value="1"/>
</dbReference>
<feature type="coiled-coil region" evidence="1">
    <location>
        <begin position="161"/>
        <end position="304"/>
    </location>
</feature>
<dbReference type="InterPro" id="IPR051043">
    <property type="entry name" value="Sulfatase_Mod_Factor_Kinase"/>
</dbReference>
<dbReference type="GO" id="GO:0120147">
    <property type="term" value="F:formylglycine-generating oxidase activity"/>
    <property type="evidence" value="ECO:0007669"/>
    <property type="project" value="TreeGrafter"/>
</dbReference>
<evidence type="ECO:0000259" key="2">
    <source>
        <dbReference type="Pfam" id="PF03781"/>
    </source>
</evidence>
<evidence type="ECO:0000256" key="1">
    <source>
        <dbReference type="SAM" id="Coils"/>
    </source>
</evidence>
<name>K0NNL5_DESTT</name>
<dbReference type="HOGENOM" id="CLU_465203_0_0_7"/>
<dbReference type="RefSeq" id="WP_014958792.1">
    <property type="nucleotide sequence ID" value="NC_018645.1"/>
</dbReference>
<gene>
    <name evidence="3" type="ordered locus">TOL2_C34460</name>
</gene>
<proteinExistence type="predicted"/>
<evidence type="ECO:0000313" key="4">
    <source>
        <dbReference type="Proteomes" id="UP000007347"/>
    </source>
</evidence>
<dbReference type="InterPro" id="IPR016187">
    <property type="entry name" value="CTDL_fold"/>
</dbReference>
<dbReference type="PANTHER" id="PTHR23150:SF19">
    <property type="entry name" value="FORMYLGLYCINE-GENERATING ENZYME"/>
    <property type="match status" value="1"/>
</dbReference>
<dbReference type="STRING" id="651182.TOL2_C34460"/>
<dbReference type="EMBL" id="FO203503">
    <property type="protein sequence ID" value="CCK81603.1"/>
    <property type="molecule type" value="Genomic_DNA"/>
</dbReference>
<reference evidence="3 4" key="1">
    <citation type="journal article" date="2013" name="Environ. Microbiol.">
        <title>Complete genome, catabolic sub-proteomes and key-metabolites of Desulfobacula toluolica Tol2, a marine, aromatic compound-degrading, sulfate-reducing bacterium.</title>
        <authorList>
            <person name="Wohlbrand L."/>
            <person name="Jacob J.H."/>
            <person name="Kube M."/>
            <person name="Mussmann M."/>
            <person name="Jarling R."/>
            <person name="Beck A."/>
            <person name="Amann R."/>
            <person name="Wilkes H."/>
            <person name="Reinhardt R."/>
            <person name="Rabus R."/>
        </authorList>
    </citation>
    <scope>NUCLEOTIDE SEQUENCE [LARGE SCALE GENOMIC DNA]</scope>
    <source>
        <strain evidence="4">DSM 7467 / Tol2</strain>
    </source>
</reference>
<keyword evidence="1" id="KW-0175">Coiled coil</keyword>
<keyword evidence="4" id="KW-1185">Reference proteome</keyword>
<dbReference type="PANTHER" id="PTHR23150">
    <property type="entry name" value="SULFATASE MODIFYING FACTOR 1, 2"/>
    <property type="match status" value="1"/>
</dbReference>